<dbReference type="AlphaFoldDB" id="A0A372GP37"/>
<comment type="caution">
    <text evidence="1">The sequence shown here is derived from an EMBL/GenBank/DDBJ whole genome shotgun (WGS) entry which is preliminary data.</text>
</comment>
<sequence length="70" mass="7600">MIGTVQRPPPASVGCRCWKPDRSRRAMMRCSRLPCRGLNPVTGLPSGPLMVNRKSVRLPGVSVVLRGTSV</sequence>
<keyword evidence="2" id="KW-1185">Reference proteome</keyword>
<evidence type="ECO:0000313" key="1">
    <source>
        <dbReference type="EMBL" id="RFS86869.1"/>
    </source>
</evidence>
<gene>
    <name evidence="1" type="ORF">D0T12_00905</name>
</gene>
<protein>
    <submittedName>
        <fullName evidence="1">Uncharacterized protein</fullName>
    </submittedName>
</protein>
<organism evidence="1 2">
    <name type="scientific">Actinomadura spongiicola</name>
    <dbReference type="NCBI Taxonomy" id="2303421"/>
    <lineage>
        <taxon>Bacteria</taxon>
        <taxon>Bacillati</taxon>
        <taxon>Actinomycetota</taxon>
        <taxon>Actinomycetes</taxon>
        <taxon>Streptosporangiales</taxon>
        <taxon>Thermomonosporaceae</taxon>
        <taxon>Actinomadura</taxon>
    </lineage>
</organism>
<proteinExistence type="predicted"/>
<dbReference type="Proteomes" id="UP000262882">
    <property type="component" value="Unassembled WGS sequence"/>
</dbReference>
<dbReference type="EMBL" id="QVNQ01000001">
    <property type="protein sequence ID" value="RFS86869.1"/>
    <property type="molecule type" value="Genomic_DNA"/>
</dbReference>
<accession>A0A372GP37</accession>
<name>A0A372GP37_9ACTN</name>
<evidence type="ECO:0000313" key="2">
    <source>
        <dbReference type="Proteomes" id="UP000262882"/>
    </source>
</evidence>
<reference evidence="1 2" key="1">
    <citation type="submission" date="2018-08" db="EMBL/GenBank/DDBJ databases">
        <title>Actinomadura spongicola sp. nov., isolated from marine sponge Leucetta chagosensis.</title>
        <authorList>
            <person name="Li L."/>
            <person name="Lin H.W."/>
        </authorList>
    </citation>
    <scope>NUCLEOTIDE SEQUENCE [LARGE SCALE GENOMIC DNA]</scope>
    <source>
        <strain evidence="1 2">LHW52907</strain>
    </source>
</reference>